<reference evidence="2" key="1">
    <citation type="submission" date="2020-10" db="EMBL/GenBank/DDBJ databases">
        <authorList>
            <person name="Kikuchi T."/>
        </authorList>
    </citation>
    <scope>NUCLEOTIDE SEQUENCE</scope>
    <source>
        <strain evidence="2">NKZ352</strain>
    </source>
</reference>
<organism evidence="2 3">
    <name type="scientific">Caenorhabditis auriculariae</name>
    <dbReference type="NCBI Taxonomy" id="2777116"/>
    <lineage>
        <taxon>Eukaryota</taxon>
        <taxon>Metazoa</taxon>
        <taxon>Ecdysozoa</taxon>
        <taxon>Nematoda</taxon>
        <taxon>Chromadorea</taxon>
        <taxon>Rhabditida</taxon>
        <taxon>Rhabditina</taxon>
        <taxon>Rhabditomorpha</taxon>
        <taxon>Rhabditoidea</taxon>
        <taxon>Rhabditidae</taxon>
        <taxon>Peloderinae</taxon>
        <taxon>Caenorhabditis</taxon>
    </lineage>
</organism>
<dbReference type="EMBL" id="CAJGYM010000016">
    <property type="protein sequence ID" value="CAD6190474.1"/>
    <property type="molecule type" value="Genomic_DNA"/>
</dbReference>
<evidence type="ECO:0000313" key="2">
    <source>
        <dbReference type="EMBL" id="CAD6190474.1"/>
    </source>
</evidence>
<dbReference type="AlphaFoldDB" id="A0A8S1H5A6"/>
<accession>A0A8S1H5A6</accession>
<name>A0A8S1H5A6_9PELO</name>
<evidence type="ECO:0000313" key="3">
    <source>
        <dbReference type="Proteomes" id="UP000835052"/>
    </source>
</evidence>
<feature type="compositionally biased region" description="Polar residues" evidence="1">
    <location>
        <begin position="144"/>
        <end position="177"/>
    </location>
</feature>
<dbReference type="Proteomes" id="UP000835052">
    <property type="component" value="Unassembled WGS sequence"/>
</dbReference>
<gene>
    <name evidence="2" type="ORF">CAUJ_LOCUS6393</name>
</gene>
<proteinExistence type="predicted"/>
<evidence type="ECO:0000256" key="1">
    <source>
        <dbReference type="SAM" id="MobiDB-lite"/>
    </source>
</evidence>
<sequence length="213" mass="23943">MVVGLVLAGKVVIDWGPAMLHAREGSFDSRLMDQFQLNAPASRYPEPLRNQHVRVEHEPKCDGKNTRGRVILQQPMNYPSMSPYGTPMPAGMPHMMQRSSIGSPSVSQLRGSVPYVPEHCLIYSQYNSSLNSIPSNHGHDRRSSSMPRHLNQSKQHSPRNSLYTTHSNHSNHSGEQSLALSDVCECSQYGTMRRNDPPFQGESFILNERSYLI</sequence>
<keyword evidence="3" id="KW-1185">Reference proteome</keyword>
<comment type="caution">
    <text evidence="2">The sequence shown here is derived from an EMBL/GenBank/DDBJ whole genome shotgun (WGS) entry which is preliminary data.</text>
</comment>
<protein>
    <submittedName>
        <fullName evidence="2">Uncharacterized protein</fullName>
    </submittedName>
</protein>
<dbReference type="OrthoDB" id="5869292at2759"/>
<feature type="region of interest" description="Disordered" evidence="1">
    <location>
        <begin position="132"/>
        <end position="177"/>
    </location>
</feature>